<dbReference type="RefSeq" id="WP_271165713.1">
    <property type="nucleotide sequence ID" value="NZ_BSFD01000009.1"/>
</dbReference>
<dbReference type="SUPFAM" id="SSF46955">
    <property type="entry name" value="Putative DNA-binding domain"/>
    <property type="match status" value="1"/>
</dbReference>
<organism evidence="2 3">
    <name type="scientific">Brevundimonas intermedia</name>
    <dbReference type="NCBI Taxonomy" id="74315"/>
    <lineage>
        <taxon>Bacteria</taxon>
        <taxon>Pseudomonadati</taxon>
        <taxon>Pseudomonadota</taxon>
        <taxon>Alphaproteobacteria</taxon>
        <taxon>Caulobacterales</taxon>
        <taxon>Caulobacteraceae</taxon>
        <taxon>Brevundimonas</taxon>
    </lineage>
</organism>
<dbReference type="InterPro" id="IPR041657">
    <property type="entry name" value="HTH_17"/>
</dbReference>
<reference evidence="2" key="1">
    <citation type="journal article" date="2014" name="Int. J. Syst. Evol. Microbiol.">
        <title>Complete genome of a new Firmicutes species belonging to the dominant human colonic microbiota ('Ruminococcus bicirculans') reveals two chromosomes and a selective capacity to utilize plant glucans.</title>
        <authorList>
            <consortium name="NISC Comparative Sequencing Program"/>
            <person name="Wegmann U."/>
            <person name="Louis P."/>
            <person name="Goesmann A."/>
            <person name="Henrissat B."/>
            <person name="Duncan S.H."/>
            <person name="Flint H.J."/>
        </authorList>
    </citation>
    <scope>NUCLEOTIDE SEQUENCE</scope>
    <source>
        <strain evidence="2">VKM B-1499</strain>
    </source>
</reference>
<comment type="caution">
    <text evidence="2">The sequence shown here is derived from an EMBL/GenBank/DDBJ whole genome shotgun (WGS) entry which is preliminary data.</text>
</comment>
<evidence type="ECO:0000259" key="1">
    <source>
        <dbReference type="Pfam" id="PF12728"/>
    </source>
</evidence>
<name>A0ABQ5TAU0_9CAUL</name>
<evidence type="ECO:0000313" key="3">
    <source>
        <dbReference type="Proteomes" id="UP001143509"/>
    </source>
</evidence>
<gene>
    <name evidence="2" type="ORF">GCM10017620_24900</name>
</gene>
<keyword evidence="3" id="KW-1185">Reference proteome</keyword>
<feature type="domain" description="Helix-turn-helix" evidence="1">
    <location>
        <begin position="30"/>
        <end position="81"/>
    </location>
</feature>
<reference evidence="2" key="2">
    <citation type="submission" date="2023-01" db="EMBL/GenBank/DDBJ databases">
        <authorList>
            <person name="Sun Q."/>
            <person name="Evtushenko L."/>
        </authorList>
    </citation>
    <scope>NUCLEOTIDE SEQUENCE</scope>
    <source>
        <strain evidence="2">VKM B-1499</strain>
    </source>
</reference>
<sequence>MNTSPANDATALIGPATERRIQMAFADTCLLTAGATAKLLGIDEKSLRALADEGVIRAVRKGGGRSRAFTEGDVRAYLTQGAAPTRSMKVRPTGNSQVKVVPFSQRASLARR</sequence>
<dbReference type="EMBL" id="BSFD01000009">
    <property type="protein sequence ID" value="GLK49517.1"/>
    <property type="molecule type" value="Genomic_DNA"/>
</dbReference>
<dbReference type="Pfam" id="PF12728">
    <property type="entry name" value="HTH_17"/>
    <property type="match status" value="1"/>
</dbReference>
<dbReference type="Gene3D" id="1.10.1660.10">
    <property type="match status" value="1"/>
</dbReference>
<evidence type="ECO:0000313" key="2">
    <source>
        <dbReference type="EMBL" id="GLK49517.1"/>
    </source>
</evidence>
<protein>
    <recommendedName>
        <fullName evidence="1">Helix-turn-helix domain-containing protein</fullName>
    </recommendedName>
</protein>
<proteinExistence type="predicted"/>
<dbReference type="Proteomes" id="UP001143509">
    <property type="component" value="Unassembled WGS sequence"/>
</dbReference>
<accession>A0ABQ5TAU0</accession>
<dbReference type="InterPro" id="IPR009061">
    <property type="entry name" value="DNA-bd_dom_put_sf"/>
</dbReference>